<evidence type="ECO:0000256" key="2">
    <source>
        <dbReference type="ARBA" id="ARBA00008860"/>
    </source>
</evidence>
<dbReference type="GO" id="GO:1990904">
    <property type="term" value="C:ribonucleoprotein complex"/>
    <property type="evidence" value="ECO:0007669"/>
    <property type="project" value="UniProtKB-KW"/>
</dbReference>
<dbReference type="RefSeq" id="XP_031854479.1">
    <property type="nucleotide sequence ID" value="XM_031998588.1"/>
</dbReference>
<dbReference type="AlphaFoldDB" id="A0A5E8BRP8"/>
<evidence type="ECO:0000256" key="5">
    <source>
        <dbReference type="ARBA" id="ARBA00023274"/>
    </source>
</evidence>
<comment type="subcellular location">
    <subcellularLocation>
        <location evidence="1">Mitochondrion</location>
    </subcellularLocation>
</comment>
<keyword evidence="4" id="KW-0496">Mitochondrion</keyword>
<dbReference type="GO" id="GO:0005739">
    <property type="term" value="C:mitochondrion"/>
    <property type="evidence" value="ECO:0007669"/>
    <property type="project" value="UniProtKB-SubCell"/>
</dbReference>
<dbReference type="OrthoDB" id="3980895at2759"/>
<keyword evidence="3" id="KW-0689">Ribosomal protein</keyword>
<dbReference type="InterPro" id="IPR018305">
    <property type="entry name" value="Ribosomal_m50"/>
</dbReference>
<proteinExistence type="inferred from homology"/>
<sequence>MTTTVTANIVRRAATMVQTRRMLHTTTPRALDLFSFFRSKQASPALKPVEVPKPKKTKELLSEIESGSASDVTQRQAPKLEVIGLPNTDESWSFENNGFSLAEAFPINTVAPTLDLAQVATAIRVAAGINTDTNNDSIEWMKSVSLLDFGTRLDFTKRVARELGVAIPDSRLAEIVDAHDLYNYFETFVAGVHFNPKEPDAIYLDPKDYEGTNITILPKPLSKGEQKKKWGRLVAQARKARDVEVKEQMDSAMN</sequence>
<dbReference type="GO" id="GO:0005840">
    <property type="term" value="C:ribosome"/>
    <property type="evidence" value="ECO:0007669"/>
    <property type="project" value="UniProtKB-KW"/>
</dbReference>
<organism evidence="7 8">
    <name type="scientific">Magnusiomyces paraingens</name>
    <dbReference type="NCBI Taxonomy" id="2606893"/>
    <lineage>
        <taxon>Eukaryota</taxon>
        <taxon>Fungi</taxon>
        <taxon>Dikarya</taxon>
        <taxon>Ascomycota</taxon>
        <taxon>Saccharomycotina</taxon>
        <taxon>Dipodascomycetes</taxon>
        <taxon>Dipodascales</taxon>
        <taxon>Dipodascaceae</taxon>
        <taxon>Magnusiomyces</taxon>
    </lineage>
</organism>
<comment type="similarity">
    <text evidence="2">Belongs to the mitochondrion-specific ribosomal protein mL50 family.</text>
</comment>
<evidence type="ECO:0000256" key="1">
    <source>
        <dbReference type="ARBA" id="ARBA00004173"/>
    </source>
</evidence>
<gene>
    <name evidence="7" type="ORF">SAPINGB_P003873</name>
</gene>
<accession>A0A5E8BRP8</accession>
<keyword evidence="8" id="KW-1185">Reference proteome</keyword>
<dbReference type="GeneID" id="43582688"/>
<name>A0A5E8BRP8_9ASCO</name>
<reference evidence="7 8" key="1">
    <citation type="submission" date="2019-09" db="EMBL/GenBank/DDBJ databases">
        <authorList>
            <person name="Brejova B."/>
        </authorList>
    </citation>
    <scope>NUCLEOTIDE SEQUENCE [LARGE SCALE GENOMIC DNA]</scope>
</reference>
<dbReference type="EMBL" id="CABVLU010000003">
    <property type="protein sequence ID" value="VVT54033.1"/>
    <property type="molecule type" value="Genomic_DNA"/>
</dbReference>
<dbReference type="Pfam" id="PF10501">
    <property type="entry name" value="Ribosomal_L50"/>
    <property type="match status" value="1"/>
</dbReference>
<evidence type="ECO:0000256" key="3">
    <source>
        <dbReference type="ARBA" id="ARBA00022980"/>
    </source>
</evidence>
<protein>
    <recommendedName>
        <fullName evidence="6">Large ribosomal subunit protein mL50</fullName>
    </recommendedName>
</protein>
<evidence type="ECO:0000256" key="4">
    <source>
        <dbReference type="ARBA" id="ARBA00023128"/>
    </source>
</evidence>
<evidence type="ECO:0000313" key="8">
    <source>
        <dbReference type="Proteomes" id="UP000398389"/>
    </source>
</evidence>
<keyword evidence="5" id="KW-0687">Ribonucleoprotein</keyword>
<evidence type="ECO:0000256" key="6">
    <source>
        <dbReference type="ARBA" id="ARBA00035183"/>
    </source>
</evidence>
<dbReference type="Proteomes" id="UP000398389">
    <property type="component" value="Unassembled WGS sequence"/>
</dbReference>
<evidence type="ECO:0000313" key="7">
    <source>
        <dbReference type="EMBL" id="VVT54033.1"/>
    </source>
</evidence>